<dbReference type="ExpressionAtlas" id="A0A2K3K0H8">
    <property type="expression patterns" value="baseline"/>
</dbReference>
<proteinExistence type="predicted"/>
<comment type="caution">
    <text evidence="1">The sequence shown here is derived from an EMBL/GenBank/DDBJ whole genome shotgun (WGS) entry which is preliminary data.</text>
</comment>
<gene>
    <name evidence="1" type="ORF">L195_g051591</name>
</gene>
<dbReference type="PANTHER" id="PTHR10635">
    <property type="entry name" value="COATOMER SUBUNIT BETA"/>
    <property type="match status" value="1"/>
</dbReference>
<evidence type="ECO:0000313" key="2">
    <source>
        <dbReference type="Proteomes" id="UP000236291"/>
    </source>
</evidence>
<sequence>ETSKVVQQVNSTTVSSRRLEILADGTYATQSPALETAVSPPTLVHCLLSSIGNLRSLMLSGDFFLGEVVTCTLTKLILRLEVVHTSKD</sequence>
<dbReference type="GO" id="GO:0006888">
    <property type="term" value="P:endoplasmic reticulum to Golgi vesicle-mediated transport"/>
    <property type="evidence" value="ECO:0007669"/>
    <property type="project" value="TreeGrafter"/>
</dbReference>
<dbReference type="GO" id="GO:0030126">
    <property type="term" value="C:COPI vesicle coat"/>
    <property type="evidence" value="ECO:0007669"/>
    <property type="project" value="TreeGrafter"/>
</dbReference>
<dbReference type="STRING" id="57577.A0A2K3K0H8"/>
<reference evidence="1 2" key="2">
    <citation type="journal article" date="2017" name="Front. Plant Sci.">
        <title>Gene Classification and Mining of Molecular Markers Useful in Red Clover (Trifolium pratense) Breeding.</title>
        <authorList>
            <person name="Istvanek J."/>
            <person name="Dluhosova J."/>
            <person name="Dluhos P."/>
            <person name="Patkova L."/>
            <person name="Nedelnik J."/>
            <person name="Repkova J."/>
        </authorList>
    </citation>
    <scope>NUCLEOTIDE SEQUENCE [LARGE SCALE GENOMIC DNA]</scope>
    <source>
        <strain evidence="2">cv. Tatra</strain>
        <tissue evidence="1">Young leaves</tissue>
    </source>
</reference>
<dbReference type="GO" id="GO:0006891">
    <property type="term" value="P:intra-Golgi vesicle-mediated transport"/>
    <property type="evidence" value="ECO:0007669"/>
    <property type="project" value="TreeGrafter"/>
</dbReference>
<dbReference type="AlphaFoldDB" id="A0A2K3K0H8"/>
<feature type="non-terminal residue" evidence="1">
    <location>
        <position position="1"/>
    </location>
</feature>
<dbReference type="EMBL" id="ASHM01081393">
    <property type="protein sequence ID" value="PNX59778.1"/>
    <property type="molecule type" value="Genomic_DNA"/>
</dbReference>
<dbReference type="Proteomes" id="UP000236291">
    <property type="component" value="Unassembled WGS sequence"/>
</dbReference>
<dbReference type="InterPro" id="IPR016460">
    <property type="entry name" value="COPB1"/>
</dbReference>
<dbReference type="PANTHER" id="PTHR10635:SF0">
    <property type="entry name" value="COATOMER SUBUNIT BETA"/>
    <property type="match status" value="1"/>
</dbReference>
<name>A0A2K3K0H8_TRIPR</name>
<evidence type="ECO:0000313" key="1">
    <source>
        <dbReference type="EMBL" id="PNX59778.1"/>
    </source>
</evidence>
<organism evidence="1 2">
    <name type="scientific">Trifolium pratense</name>
    <name type="common">Red clover</name>
    <dbReference type="NCBI Taxonomy" id="57577"/>
    <lineage>
        <taxon>Eukaryota</taxon>
        <taxon>Viridiplantae</taxon>
        <taxon>Streptophyta</taxon>
        <taxon>Embryophyta</taxon>
        <taxon>Tracheophyta</taxon>
        <taxon>Spermatophyta</taxon>
        <taxon>Magnoliopsida</taxon>
        <taxon>eudicotyledons</taxon>
        <taxon>Gunneridae</taxon>
        <taxon>Pentapetalae</taxon>
        <taxon>rosids</taxon>
        <taxon>fabids</taxon>
        <taxon>Fabales</taxon>
        <taxon>Fabaceae</taxon>
        <taxon>Papilionoideae</taxon>
        <taxon>50 kb inversion clade</taxon>
        <taxon>NPAAA clade</taxon>
        <taxon>Hologalegina</taxon>
        <taxon>IRL clade</taxon>
        <taxon>Trifolieae</taxon>
        <taxon>Trifolium</taxon>
    </lineage>
</organism>
<dbReference type="GO" id="GO:0006886">
    <property type="term" value="P:intracellular protein transport"/>
    <property type="evidence" value="ECO:0007669"/>
    <property type="project" value="InterPro"/>
</dbReference>
<accession>A0A2K3K0H8</accession>
<protein>
    <submittedName>
        <fullName evidence="1">Coatomer subunit beta-1-like protein</fullName>
    </submittedName>
</protein>
<reference evidence="1 2" key="1">
    <citation type="journal article" date="2014" name="Am. J. Bot.">
        <title>Genome assembly and annotation for red clover (Trifolium pratense; Fabaceae).</title>
        <authorList>
            <person name="Istvanek J."/>
            <person name="Jaros M."/>
            <person name="Krenek A."/>
            <person name="Repkova J."/>
        </authorList>
    </citation>
    <scope>NUCLEOTIDE SEQUENCE [LARGE SCALE GENOMIC DNA]</scope>
    <source>
        <strain evidence="2">cv. Tatra</strain>
        <tissue evidence="1">Young leaves</tissue>
    </source>
</reference>